<feature type="signal peptide" evidence="1">
    <location>
        <begin position="1"/>
        <end position="17"/>
    </location>
</feature>
<feature type="chain" id="PRO_5034097244" evidence="1">
    <location>
        <begin position="18"/>
        <end position="196"/>
    </location>
</feature>
<reference evidence="2 3" key="1">
    <citation type="submission" date="2019-07" db="EMBL/GenBank/DDBJ databases">
        <title>Venturia inaequalis Genome Resource.</title>
        <authorList>
            <person name="Lichtner F.J."/>
        </authorList>
    </citation>
    <scope>NUCLEOTIDE SEQUENCE [LARGE SCALE GENOMIC DNA]</scope>
    <source>
        <strain evidence="2 3">DMI_063113</strain>
    </source>
</reference>
<sequence>MGLSLYILLCLVLEVSGNLHHLFTSSYRSPALFALEYNSDTNALTQVASFNAHAGHPWMSLSFNKKTLYAAERDGWSSYHVLGPREIAFQSNLTLRGRCDGADFKHGTTNVLAGQRAPYSIYGAGRSPCGNVIGSGVDGSFDRLVQNVTYKADSRIYGMAHDPSGNYIYSADTSSNGLWTHKVDPVTGQLTAARRA</sequence>
<evidence type="ECO:0000313" key="2">
    <source>
        <dbReference type="EMBL" id="KAE9988136.1"/>
    </source>
</evidence>
<proteinExistence type="predicted"/>
<name>A0A8H3ZDB8_VENIN</name>
<dbReference type="Gene3D" id="2.130.10.10">
    <property type="entry name" value="YVTN repeat-like/Quinoprotein amine dehydrogenase"/>
    <property type="match status" value="1"/>
</dbReference>
<evidence type="ECO:0000256" key="1">
    <source>
        <dbReference type="SAM" id="SignalP"/>
    </source>
</evidence>
<dbReference type="OrthoDB" id="1715191at2759"/>
<keyword evidence="3" id="KW-1185">Reference proteome</keyword>
<gene>
    <name evidence="2" type="ORF">EG327_003458</name>
</gene>
<dbReference type="InterPro" id="IPR015943">
    <property type="entry name" value="WD40/YVTN_repeat-like_dom_sf"/>
</dbReference>
<dbReference type="SUPFAM" id="SSF75011">
    <property type="entry name" value="3-carboxy-cis,cis-mucoante lactonizing enzyme"/>
    <property type="match status" value="1"/>
</dbReference>
<dbReference type="EMBL" id="WNWR01000218">
    <property type="protein sequence ID" value="KAE9988136.1"/>
    <property type="molecule type" value="Genomic_DNA"/>
</dbReference>
<keyword evidence="1" id="KW-0732">Signal</keyword>
<dbReference type="AlphaFoldDB" id="A0A8H3ZDB8"/>
<dbReference type="Proteomes" id="UP000490939">
    <property type="component" value="Unassembled WGS sequence"/>
</dbReference>
<organism evidence="2 3">
    <name type="scientific">Venturia inaequalis</name>
    <name type="common">Apple scab fungus</name>
    <dbReference type="NCBI Taxonomy" id="5025"/>
    <lineage>
        <taxon>Eukaryota</taxon>
        <taxon>Fungi</taxon>
        <taxon>Dikarya</taxon>
        <taxon>Ascomycota</taxon>
        <taxon>Pezizomycotina</taxon>
        <taxon>Dothideomycetes</taxon>
        <taxon>Pleosporomycetidae</taxon>
        <taxon>Venturiales</taxon>
        <taxon>Venturiaceae</taxon>
        <taxon>Venturia</taxon>
    </lineage>
</organism>
<protein>
    <submittedName>
        <fullName evidence="2">Uncharacterized protein</fullName>
    </submittedName>
</protein>
<comment type="caution">
    <text evidence="2">The sequence shown here is derived from an EMBL/GenBank/DDBJ whole genome shotgun (WGS) entry which is preliminary data.</text>
</comment>
<evidence type="ECO:0000313" key="3">
    <source>
        <dbReference type="Proteomes" id="UP000490939"/>
    </source>
</evidence>
<accession>A0A8H3ZDB8</accession>